<dbReference type="PATRIC" id="fig|270351.6.peg.5194"/>
<dbReference type="Proteomes" id="UP000035929">
    <property type="component" value="Unassembled WGS sequence"/>
</dbReference>
<evidence type="ECO:0000256" key="1">
    <source>
        <dbReference type="SAM" id="SignalP"/>
    </source>
</evidence>
<dbReference type="RefSeq" id="WP_048467842.1">
    <property type="nucleotide sequence ID" value="NZ_LABX01000360.1"/>
</dbReference>
<evidence type="ECO:0000259" key="2">
    <source>
        <dbReference type="Pfam" id="PF13827"/>
    </source>
</evidence>
<keyword evidence="1" id="KW-0732">Signal</keyword>
<dbReference type="AlphaFoldDB" id="A0A0J6S0A1"/>
<feature type="domain" description="DUF4189" evidence="2">
    <location>
        <begin position="91"/>
        <end position="193"/>
    </location>
</feature>
<accession>A0A0J6S0A1</accession>
<evidence type="ECO:0000313" key="4">
    <source>
        <dbReference type="Proteomes" id="UP000035929"/>
    </source>
</evidence>
<gene>
    <name evidence="3" type="ORF">VP06_32000</name>
</gene>
<comment type="caution">
    <text evidence="3">The sequence shown here is derived from an EMBL/GenBank/DDBJ whole genome shotgun (WGS) entry which is preliminary data.</text>
</comment>
<protein>
    <recommendedName>
        <fullName evidence="2">DUF4189 domain-containing protein</fullName>
    </recommendedName>
</protein>
<name>A0A0J6S0A1_9HYPH</name>
<dbReference type="PROSITE" id="PS51257">
    <property type="entry name" value="PROKAR_LIPOPROTEIN"/>
    <property type="match status" value="1"/>
</dbReference>
<feature type="chain" id="PRO_5005281101" description="DUF4189 domain-containing protein" evidence="1">
    <location>
        <begin position="26"/>
        <end position="198"/>
    </location>
</feature>
<feature type="signal peptide" evidence="1">
    <location>
        <begin position="1"/>
        <end position="25"/>
    </location>
</feature>
<dbReference type="EMBL" id="LABX01000360">
    <property type="protein sequence ID" value="KMO27034.1"/>
    <property type="molecule type" value="Genomic_DNA"/>
</dbReference>
<evidence type="ECO:0000313" key="3">
    <source>
        <dbReference type="EMBL" id="KMO27034.1"/>
    </source>
</evidence>
<dbReference type="InterPro" id="IPR025240">
    <property type="entry name" value="DUF4189"/>
</dbReference>
<reference evidence="3 4" key="1">
    <citation type="submission" date="2015-03" db="EMBL/GenBank/DDBJ databases">
        <title>Genome sequencing of Methylobacterium aquaticum DSM16371 type strain.</title>
        <authorList>
            <person name="Chaudhry V."/>
            <person name="Patil P.B."/>
        </authorList>
    </citation>
    <scope>NUCLEOTIDE SEQUENCE [LARGE SCALE GENOMIC DNA]</scope>
    <source>
        <strain evidence="3 4">DSM 16371</strain>
    </source>
</reference>
<dbReference type="OrthoDB" id="7025474at2"/>
<proteinExistence type="predicted"/>
<sequence>MSSEPRPTVLAVALASCLAAGTAAAQDLSAGSLFACRSSCNQACFSNDPAAQSICEAKRSDCEWTCTSNAWRWQGGSGGRPSAPTRRGGAFAAMAVDFATGKAGFAWNFADPLEARRQASIECRKAAGRPCARPATVEDGCLAYADGRGRQGHGVFWGDGPNRRAAILAAQGKALAYCRSERAEACRVNEVLCSWGRE</sequence>
<organism evidence="3 4">
    <name type="scientific">Methylobacterium aquaticum</name>
    <dbReference type="NCBI Taxonomy" id="270351"/>
    <lineage>
        <taxon>Bacteria</taxon>
        <taxon>Pseudomonadati</taxon>
        <taxon>Pseudomonadota</taxon>
        <taxon>Alphaproteobacteria</taxon>
        <taxon>Hyphomicrobiales</taxon>
        <taxon>Methylobacteriaceae</taxon>
        <taxon>Methylobacterium</taxon>
    </lineage>
</organism>
<dbReference type="Pfam" id="PF13827">
    <property type="entry name" value="DUF4189"/>
    <property type="match status" value="1"/>
</dbReference>